<dbReference type="AlphaFoldDB" id="A0A0R2BG61"/>
<name>A0A0R2BG61_SECCO</name>
<dbReference type="Gene3D" id="1.20.1730.10">
    <property type="entry name" value="Sodium/glucose cotransporter"/>
    <property type="match status" value="1"/>
</dbReference>
<feature type="transmembrane region" description="Helical" evidence="8">
    <location>
        <begin position="47"/>
        <end position="71"/>
    </location>
</feature>
<dbReference type="CDD" id="cd10322">
    <property type="entry name" value="SLC5sbd"/>
    <property type="match status" value="1"/>
</dbReference>
<feature type="transmembrane region" description="Helical" evidence="8">
    <location>
        <begin position="264"/>
        <end position="288"/>
    </location>
</feature>
<dbReference type="GO" id="GO:0022857">
    <property type="term" value="F:transmembrane transporter activity"/>
    <property type="evidence" value="ECO:0007669"/>
    <property type="project" value="InterPro"/>
</dbReference>
<feature type="transmembrane region" description="Helical" evidence="8">
    <location>
        <begin position="432"/>
        <end position="449"/>
    </location>
</feature>
<comment type="similarity">
    <text evidence="2 7">Belongs to the sodium:solute symporter (SSF) (TC 2.A.21) family.</text>
</comment>
<evidence type="ECO:0000256" key="2">
    <source>
        <dbReference type="ARBA" id="ARBA00006434"/>
    </source>
</evidence>
<dbReference type="PANTHER" id="PTHR48086">
    <property type="entry name" value="SODIUM/PROLINE SYMPORTER-RELATED"/>
    <property type="match status" value="1"/>
</dbReference>
<evidence type="ECO:0000256" key="5">
    <source>
        <dbReference type="ARBA" id="ARBA00022989"/>
    </source>
</evidence>
<dbReference type="PATRIC" id="fig|1423733.4.peg.3248"/>
<dbReference type="PROSITE" id="PS50283">
    <property type="entry name" value="NA_SOLUT_SYMP_3"/>
    <property type="match status" value="1"/>
</dbReference>
<feature type="transmembrane region" description="Helical" evidence="8">
    <location>
        <begin position="224"/>
        <end position="243"/>
    </location>
</feature>
<organism evidence="9 10">
    <name type="scientific">Secundilactobacillus collinoides DSM 20515 = JCM 1123</name>
    <dbReference type="NCBI Taxonomy" id="1423733"/>
    <lineage>
        <taxon>Bacteria</taxon>
        <taxon>Bacillati</taxon>
        <taxon>Bacillota</taxon>
        <taxon>Bacilli</taxon>
        <taxon>Lactobacillales</taxon>
        <taxon>Lactobacillaceae</taxon>
        <taxon>Secundilactobacillus</taxon>
    </lineage>
</organism>
<feature type="transmembrane region" description="Helical" evidence="8">
    <location>
        <begin position="357"/>
        <end position="375"/>
    </location>
</feature>
<accession>A0A0R2BG61</accession>
<comment type="subcellular location">
    <subcellularLocation>
        <location evidence="1">Membrane</location>
        <topology evidence="1">Multi-pass membrane protein</topology>
    </subcellularLocation>
</comment>
<feature type="transmembrane region" description="Helical" evidence="8">
    <location>
        <begin position="6"/>
        <end position="27"/>
    </location>
</feature>
<dbReference type="InterPro" id="IPR001734">
    <property type="entry name" value="Na/solute_symporter"/>
</dbReference>
<evidence type="ECO:0000256" key="3">
    <source>
        <dbReference type="ARBA" id="ARBA00022448"/>
    </source>
</evidence>
<evidence type="ECO:0000256" key="4">
    <source>
        <dbReference type="ARBA" id="ARBA00022692"/>
    </source>
</evidence>
<evidence type="ECO:0000256" key="6">
    <source>
        <dbReference type="ARBA" id="ARBA00023136"/>
    </source>
</evidence>
<dbReference type="GO" id="GO:0005886">
    <property type="term" value="C:plasma membrane"/>
    <property type="evidence" value="ECO:0007669"/>
    <property type="project" value="TreeGrafter"/>
</dbReference>
<feature type="transmembrane region" description="Helical" evidence="8">
    <location>
        <begin position="77"/>
        <end position="100"/>
    </location>
</feature>
<evidence type="ECO:0000256" key="8">
    <source>
        <dbReference type="SAM" id="Phobius"/>
    </source>
</evidence>
<feature type="transmembrane region" description="Helical" evidence="8">
    <location>
        <begin position="308"/>
        <end position="336"/>
    </location>
</feature>
<protein>
    <submittedName>
        <fullName evidence="9">Uncharacterized protein</fullName>
    </submittedName>
</protein>
<keyword evidence="3" id="KW-0813">Transport</keyword>
<feature type="transmembrane region" description="Helical" evidence="8">
    <location>
        <begin position="381"/>
        <end position="401"/>
    </location>
</feature>
<keyword evidence="6 8" id="KW-0472">Membrane</keyword>
<dbReference type="InterPro" id="IPR050277">
    <property type="entry name" value="Sodium:Solute_Symporter"/>
</dbReference>
<keyword evidence="4 8" id="KW-0812">Transmembrane</keyword>
<feature type="transmembrane region" description="Helical" evidence="8">
    <location>
        <begin position="146"/>
        <end position="174"/>
    </location>
</feature>
<proteinExistence type="inferred from homology"/>
<evidence type="ECO:0000313" key="9">
    <source>
        <dbReference type="EMBL" id="KRM77749.1"/>
    </source>
</evidence>
<dbReference type="STRING" id="33960.TY91_11495"/>
<gene>
    <name evidence="9" type="ORF">FC82_GL003125</name>
</gene>
<feature type="transmembrane region" description="Helical" evidence="8">
    <location>
        <begin position="121"/>
        <end position="140"/>
    </location>
</feature>
<comment type="caution">
    <text evidence="9">The sequence shown here is derived from an EMBL/GenBank/DDBJ whole genome shotgun (WGS) entry which is preliminary data.</text>
</comment>
<dbReference type="Proteomes" id="UP000051845">
    <property type="component" value="Unassembled WGS sequence"/>
</dbReference>
<sequence>MKLESTSVIIILGIVIAYIIFTGYLSVRWSGKTNSDFMTGSHGLPTIVVGVLMMSQFIGAVTLVGTAQTAFTSGVAAFWSIFAAVIGFIIYGLFIVKKLYGTGGFTISGILESKFGPSTKYIVSIIMIYALFLTNVANYISGASILATILGINLTLAMVVVGVVGTLYFCIGGMKSVAYVTMVHTFVKYLGLIVTLVVALMLTHGLSPVIHGLPHCYFTGSGKIGWATIIGWVITSTGSIFSTQYILQSMSSSKSEKSAQHATFLAAGLSLPLAIVLALIGVCARFLFPKIDSLYALPAFLSHMNVFVAAFVATGLLAAVFIAVSALSLGAVSLIVQDFYVPHWKPEPKQQLRTTRIISVIVGLLPLVFASITPQVLSMSFFTKAVRVSIAIVAVIAFYLPHFTDTKGANIALVGTAIISTAWYVLGDPFGINDVFVALLSPLFIMVLYSGAMKLIGRSTTGKAVTISVKNEHVSK</sequence>
<reference evidence="9 10" key="1">
    <citation type="journal article" date="2015" name="Genome Announc.">
        <title>Expanding the biotechnology potential of lactobacilli through comparative genomics of 213 strains and associated genera.</title>
        <authorList>
            <person name="Sun Z."/>
            <person name="Harris H.M."/>
            <person name="McCann A."/>
            <person name="Guo C."/>
            <person name="Argimon S."/>
            <person name="Zhang W."/>
            <person name="Yang X."/>
            <person name="Jeffery I.B."/>
            <person name="Cooney J.C."/>
            <person name="Kagawa T.F."/>
            <person name="Liu W."/>
            <person name="Song Y."/>
            <person name="Salvetti E."/>
            <person name="Wrobel A."/>
            <person name="Rasinkangas P."/>
            <person name="Parkhill J."/>
            <person name="Rea M.C."/>
            <person name="O'Sullivan O."/>
            <person name="Ritari J."/>
            <person name="Douillard F.P."/>
            <person name="Paul Ross R."/>
            <person name="Yang R."/>
            <person name="Briner A.E."/>
            <person name="Felis G.E."/>
            <person name="de Vos W.M."/>
            <person name="Barrangou R."/>
            <person name="Klaenhammer T.R."/>
            <person name="Caufield P.W."/>
            <person name="Cui Y."/>
            <person name="Zhang H."/>
            <person name="O'Toole P.W."/>
        </authorList>
    </citation>
    <scope>NUCLEOTIDE SEQUENCE [LARGE SCALE GENOMIC DNA]</scope>
    <source>
        <strain evidence="9 10">DSM 20515</strain>
    </source>
</reference>
<dbReference type="RefSeq" id="WP_056996075.1">
    <property type="nucleotide sequence ID" value="NZ_AYYR01000009.1"/>
</dbReference>
<keyword evidence="5 8" id="KW-1133">Transmembrane helix</keyword>
<evidence type="ECO:0000313" key="10">
    <source>
        <dbReference type="Proteomes" id="UP000051845"/>
    </source>
</evidence>
<dbReference type="PANTHER" id="PTHR48086:SF7">
    <property type="entry name" value="SODIUM-SOLUTE SYMPORTER-RELATED"/>
    <property type="match status" value="1"/>
</dbReference>
<dbReference type="Pfam" id="PF00474">
    <property type="entry name" value="SSF"/>
    <property type="match status" value="1"/>
</dbReference>
<feature type="transmembrane region" description="Helical" evidence="8">
    <location>
        <begin position="408"/>
        <end position="426"/>
    </location>
</feature>
<dbReference type="InterPro" id="IPR038377">
    <property type="entry name" value="Na/Glc_symporter_sf"/>
</dbReference>
<dbReference type="EMBL" id="AYYR01000009">
    <property type="protein sequence ID" value="KRM77749.1"/>
    <property type="molecule type" value="Genomic_DNA"/>
</dbReference>
<feature type="transmembrane region" description="Helical" evidence="8">
    <location>
        <begin position="186"/>
        <end position="204"/>
    </location>
</feature>
<evidence type="ECO:0000256" key="1">
    <source>
        <dbReference type="ARBA" id="ARBA00004141"/>
    </source>
</evidence>
<evidence type="ECO:0000256" key="7">
    <source>
        <dbReference type="RuleBase" id="RU362091"/>
    </source>
</evidence>